<evidence type="ECO:0000313" key="2">
    <source>
        <dbReference type="EMBL" id="KAI1705475.1"/>
    </source>
</evidence>
<keyword evidence="1" id="KW-1133">Transmembrane helix</keyword>
<name>A0AAD4MVW1_9BILA</name>
<sequence length="313" mass="35191">MSSGIILRCDSLKDPKCFASAPAASCNSCSMKSSEPSSLESSVTSRRTSSVGTARSFPYAQFLMCVIASNTLLTSLFCVIFSDDAKLISWIGTICSLVSLVSIFKYTKWAHVPLLVCHTIATIHIGSTAFHKWYNGPTSVSNPAKTLIQFEFDSDQVQLRAFSLQPLPTANVEYRFIHPNAAQMRACLSQVNAFKPEESVKLHLNGAPCYYYLQVDHPKLAPGSSEHTPQLLAIISQLVLMVVVFMLCITSQSFAEWFIEKKRKITRRRQENDKRKQFEQNLKWCHSIHSVQTTLADANRFDFRTRPSHEILL</sequence>
<feature type="transmembrane region" description="Helical" evidence="1">
    <location>
        <begin position="87"/>
        <end position="106"/>
    </location>
</feature>
<keyword evidence="3" id="KW-1185">Reference proteome</keyword>
<dbReference type="Proteomes" id="UP001201812">
    <property type="component" value="Unassembled WGS sequence"/>
</dbReference>
<evidence type="ECO:0000256" key="1">
    <source>
        <dbReference type="SAM" id="Phobius"/>
    </source>
</evidence>
<keyword evidence="1" id="KW-0812">Transmembrane</keyword>
<accession>A0AAD4MVW1</accession>
<dbReference type="EMBL" id="JAKKPZ010000056">
    <property type="protein sequence ID" value="KAI1705475.1"/>
    <property type="molecule type" value="Genomic_DNA"/>
</dbReference>
<evidence type="ECO:0000313" key="3">
    <source>
        <dbReference type="Proteomes" id="UP001201812"/>
    </source>
</evidence>
<proteinExistence type="predicted"/>
<feature type="transmembrane region" description="Helical" evidence="1">
    <location>
        <begin position="59"/>
        <end position="80"/>
    </location>
</feature>
<protein>
    <submittedName>
        <fullName evidence="2">Uncharacterized protein</fullName>
    </submittedName>
</protein>
<gene>
    <name evidence="2" type="ORF">DdX_13613</name>
</gene>
<reference evidence="2" key="1">
    <citation type="submission" date="2022-01" db="EMBL/GenBank/DDBJ databases">
        <title>Genome Sequence Resource for Two Populations of Ditylenchus destructor, the Migratory Endoparasitic Phytonematode.</title>
        <authorList>
            <person name="Zhang H."/>
            <person name="Lin R."/>
            <person name="Xie B."/>
        </authorList>
    </citation>
    <scope>NUCLEOTIDE SEQUENCE</scope>
    <source>
        <strain evidence="2">BazhouSP</strain>
    </source>
</reference>
<keyword evidence="1" id="KW-0472">Membrane</keyword>
<organism evidence="2 3">
    <name type="scientific">Ditylenchus destructor</name>
    <dbReference type="NCBI Taxonomy" id="166010"/>
    <lineage>
        <taxon>Eukaryota</taxon>
        <taxon>Metazoa</taxon>
        <taxon>Ecdysozoa</taxon>
        <taxon>Nematoda</taxon>
        <taxon>Chromadorea</taxon>
        <taxon>Rhabditida</taxon>
        <taxon>Tylenchina</taxon>
        <taxon>Tylenchomorpha</taxon>
        <taxon>Sphaerularioidea</taxon>
        <taxon>Anguinidae</taxon>
        <taxon>Anguininae</taxon>
        <taxon>Ditylenchus</taxon>
    </lineage>
</organism>
<feature type="transmembrane region" description="Helical" evidence="1">
    <location>
        <begin position="231"/>
        <end position="259"/>
    </location>
</feature>
<comment type="caution">
    <text evidence="2">The sequence shown here is derived from an EMBL/GenBank/DDBJ whole genome shotgun (WGS) entry which is preliminary data.</text>
</comment>
<dbReference type="AlphaFoldDB" id="A0AAD4MVW1"/>